<organism evidence="2 3">
    <name type="scientific">Burkholderia ubonensis</name>
    <dbReference type="NCBI Taxonomy" id="101571"/>
    <lineage>
        <taxon>Bacteria</taxon>
        <taxon>Pseudomonadati</taxon>
        <taxon>Pseudomonadota</taxon>
        <taxon>Betaproteobacteria</taxon>
        <taxon>Burkholderiales</taxon>
        <taxon>Burkholderiaceae</taxon>
        <taxon>Burkholderia</taxon>
        <taxon>Burkholderia cepacia complex</taxon>
    </lineage>
</organism>
<sequence>MKEFLDDLDAKMLAFFKSKFSKKKTKSSSPSDPDDEGAPILIMLGSLTDCSMKDAIAYARGLAETHITAPEIARIRVFDDVAHGRFIYELQEGGPGRSVIENVLAQVNANQKVRIHLTNGAQAVIEQTHDEVLTLIYPASDEIIRPEQLPGLETEVDEGQLWRIEELCGEEELEELYPQNKKLAHIGGAILGVALSAFMLTGGAYTVLRSGMLDGDALLRQTKAGMLADTNDNPVWQLDKARSAAEKDGLVLRALKKGPGGWSWELEK</sequence>
<keyword evidence="1" id="KW-0812">Transmembrane</keyword>
<dbReference type="Proteomes" id="UP000060630">
    <property type="component" value="Unassembled WGS sequence"/>
</dbReference>
<dbReference type="RefSeq" id="WP_060192474.1">
    <property type="nucleotide sequence ID" value="NZ_LPHD01000049.1"/>
</dbReference>
<keyword evidence="1" id="KW-0472">Membrane</keyword>
<name>A0A125DMD8_9BURK</name>
<protein>
    <submittedName>
        <fullName evidence="2">Uncharacterized protein</fullName>
    </submittedName>
</protein>
<evidence type="ECO:0000256" key="1">
    <source>
        <dbReference type="SAM" id="Phobius"/>
    </source>
</evidence>
<comment type="caution">
    <text evidence="2">The sequence shown here is derived from an EMBL/GenBank/DDBJ whole genome shotgun (WGS) entry which is preliminary data.</text>
</comment>
<keyword evidence="1" id="KW-1133">Transmembrane helix</keyword>
<reference evidence="2 3" key="1">
    <citation type="submission" date="2015-11" db="EMBL/GenBank/DDBJ databases">
        <title>Expanding the genomic diversity of Burkholderia species for the development of highly accurate diagnostics.</title>
        <authorList>
            <person name="Sahl J."/>
            <person name="Keim P."/>
            <person name="Wagner D."/>
        </authorList>
    </citation>
    <scope>NUCLEOTIDE SEQUENCE [LARGE SCALE GENOMIC DNA]</scope>
    <source>
        <strain evidence="2 3">MSMB2087WGS</strain>
    </source>
</reference>
<evidence type="ECO:0000313" key="2">
    <source>
        <dbReference type="EMBL" id="KWA84076.1"/>
    </source>
</evidence>
<dbReference type="AlphaFoldDB" id="A0A125DMD8"/>
<dbReference type="EMBL" id="LPHD01000049">
    <property type="protein sequence ID" value="KWA84076.1"/>
    <property type="molecule type" value="Genomic_DNA"/>
</dbReference>
<accession>A0A125DMD8</accession>
<proteinExistence type="predicted"/>
<gene>
    <name evidence="2" type="ORF">WL29_22175</name>
</gene>
<feature type="transmembrane region" description="Helical" evidence="1">
    <location>
        <begin position="183"/>
        <end position="208"/>
    </location>
</feature>
<evidence type="ECO:0000313" key="3">
    <source>
        <dbReference type="Proteomes" id="UP000060630"/>
    </source>
</evidence>